<proteinExistence type="predicted"/>
<evidence type="ECO:0000313" key="2">
    <source>
        <dbReference type="EMBL" id="KAK7298405.1"/>
    </source>
</evidence>
<evidence type="ECO:0000256" key="1">
    <source>
        <dbReference type="SAM" id="MobiDB-lite"/>
    </source>
</evidence>
<feature type="region of interest" description="Disordered" evidence="1">
    <location>
        <begin position="27"/>
        <end position="96"/>
    </location>
</feature>
<dbReference type="EMBL" id="JAYMYQ010000028">
    <property type="protein sequence ID" value="KAK7298405.1"/>
    <property type="molecule type" value="Genomic_DNA"/>
</dbReference>
<feature type="compositionally biased region" description="Polar residues" evidence="1">
    <location>
        <begin position="27"/>
        <end position="63"/>
    </location>
</feature>
<reference evidence="2 3" key="1">
    <citation type="submission" date="2024-01" db="EMBL/GenBank/DDBJ databases">
        <title>The genomes of 5 underutilized Papilionoideae crops provide insights into root nodulation and disease resistanc.</title>
        <authorList>
            <person name="Jiang F."/>
        </authorList>
    </citation>
    <scope>NUCLEOTIDE SEQUENCE [LARGE SCALE GENOMIC DNA]</scope>
    <source>
        <strain evidence="2">LVBAO_FW01</strain>
        <tissue evidence="2">Leaves</tissue>
    </source>
</reference>
<organism evidence="2 3">
    <name type="scientific">Canavalia gladiata</name>
    <name type="common">Sword bean</name>
    <name type="synonym">Dolichos gladiatus</name>
    <dbReference type="NCBI Taxonomy" id="3824"/>
    <lineage>
        <taxon>Eukaryota</taxon>
        <taxon>Viridiplantae</taxon>
        <taxon>Streptophyta</taxon>
        <taxon>Embryophyta</taxon>
        <taxon>Tracheophyta</taxon>
        <taxon>Spermatophyta</taxon>
        <taxon>Magnoliopsida</taxon>
        <taxon>eudicotyledons</taxon>
        <taxon>Gunneridae</taxon>
        <taxon>Pentapetalae</taxon>
        <taxon>rosids</taxon>
        <taxon>fabids</taxon>
        <taxon>Fabales</taxon>
        <taxon>Fabaceae</taxon>
        <taxon>Papilionoideae</taxon>
        <taxon>50 kb inversion clade</taxon>
        <taxon>NPAAA clade</taxon>
        <taxon>indigoferoid/millettioid clade</taxon>
        <taxon>Phaseoleae</taxon>
        <taxon>Canavalia</taxon>
    </lineage>
</organism>
<name>A0AAN9JFW8_CANGL</name>
<accession>A0AAN9JFW8</accession>
<dbReference type="AlphaFoldDB" id="A0AAN9JFW8"/>
<protein>
    <submittedName>
        <fullName evidence="2">Uncharacterized protein</fullName>
    </submittedName>
</protein>
<evidence type="ECO:0000313" key="3">
    <source>
        <dbReference type="Proteomes" id="UP001367508"/>
    </source>
</evidence>
<sequence length="96" mass="11058">MSVSARLSRPSSRMKLLASNIKRRTTTLISDQGTTSPLTTNQQTSSGWSCRYQQQEKNNQMETAINYGSWPRQRPRRRGDRSNKERLDDVFIPGLQ</sequence>
<keyword evidence="3" id="KW-1185">Reference proteome</keyword>
<comment type="caution">
    <text evidence="2">The sequence shown here is derived from an EMBL/GenBank/DDBJ whole genome shotgun (WGS) entry which is preliminary data.</text>
</comment>
<feature type="compositionally biased region" description="Basic and acidic residues" evidence="1">
    <location>
        <begin position="80"/>
        <end position="89"/>
    </location>
</feature>
<dbReference type="Proteomes" id="UP001367508">
    <property type="component" value="Unassembled WGS sequence"/>
</dbReference>
<gene>
    <name evidence="2" type="ORF">VNO77_46865</name>
</gene>